<protein>
    <recommendedName>
        <fullName evidence="2">SMP-30/Gluconolactonase/LRE-like region domain-containing protein</fullName>
    </recommendedName>
</protein>
<dbReference type="Proteomes" id="UP000886520">
    <property type="component" value="Chromosome 9"/>
</dbReference>
<feature type="signal peptide" evidence="1">
    <location>
        <begin position="1"/>
        <end position="23"/>
    </location>
</feature>
<name>A0A9D4UW42_ADICA</name>
<organism evidence="3 4">
    <name type="scientific">Adiantum capillus-veneris</name>
    <name type="common">Maidenhair fern</name>
    <dbReference type="NCBI Taxonomy" id="13818"/>
    <lineage>
        <taxon>Eukaryota</taxon>
        <taxon>Viridiplantae</taxon>
        <taxon>Streptophyta</taxon>
        <taxon>Embryophyta</taxon>
        <taxon>Tracheophyta</taxon>
        <taxon>Polypodiopsida</taxon>
        <taxon>Polypodiidae</taxon>
        <taxon>Polypodiales</taxon>
        <taxon>Pteridineae</taxon>
        <taxon>Pteridaceae</taxon>
        <taxon>Vittarioideae</taxon>
        <taxon>Adiantum</taxon>
    </lineage>
</organism>
<gene>
    <name evidence="3" type="ORF">GOP47_0009179</name>
</gene>
<dbReference type="PANTHER" id="PTHR47064:SF2">
    <property type="entry name" value="SMP-30_GLUCONOLACTONASE_LRE-LIKE REGION DOMAIN-CONTAINING PROTEIN-RELATED"/>
    <property type="match status" value="1"/>
</dbReference>
<dbReference type="OrthoDB" id="423498at2759"/>
<dbReference type="Pfam" id="PF08450">
    <property type="entry name" value="SGL"/>
    <property type="match status" value="1"/>
</dbReference>
<comment type="caution">
    <text evidence="3">The sequence shown here is derived from an EMBL/GenBank/DDBJ whole genome shotgun (WGS) entry which is preliminary data.</text>
</comment>
<evidence type="ECO:0000313" key="4">
    <source>
        <dbReference type="Proteomes" id="UP000886520"/>
    </source>
</evidence>
<dbReference type="PANTHER" id="PTHR47064">
    <property type="entry name" value="PUTATIVE (AFU_ORTHOLOGUE AFUA_1G08990)-RELATED"/>
    <property type="match status" value="1"/>
</dbReference>
<dbReference type="InterPro" id="IPR011042">
    <property type="entry name" value="6-blade_b-propeller_TolB-like"/>
</dbReference>
<dbReference type="Gene3D" id="2.120.10.30">
    <property type="entry name" value="TolB, C-terminal domain"/>
    <property type="match status" value="2"/>
</dbReference>
<keyword evidence="1" id="KW-0732">Signal</keyword>
<dbReference type="InterPro" id="IPR013658">
    <property type="entry name" value="SGL"/>
</dbReference>
<reference evidence="3" key="1">
    <citation type="submission" date="2021-01" db="EMBL/GenBank/DDBJ databases">
        <title>Adiantum capillus-veneris genome.</title>
        <authorList>
            <person name="Fang Y."/>
            <person name="Liao Q."/>
        </authorList>
    </citation>
    <scope>NUCLEOTIDE SEQUENCE</scope>
    <source>
        <strain evidence="3">H3</strain>
        <tissue evidence="3">Leaf</tissue>
    </source>
</reference>
<dbReference type="SUPFAM" id="SSF63829">
    <property type="entry name" value="Calcium-dependent phosphotriesterase"/>
    <property type="match status" value="1"/>
</dbReference>
<proteinExistence type="predicted"/>
<feature type="domain" description="SMP-30/Gluconolactonase/LRE-like region" evidence="2">
    <location>
        <begin position="206"/>
        <end position="338"/>
    </location>
</feature>
<feature type="chain" id="PRO_5038868149" description="SMP-30/Gluconolactonase/LRE-like region domain-containing protein" evidence="1">
    <location>
        <begin position="24"/>
        <end position="373"/>
    </location>
</feature>
<dbReference type="AlphaFoldDB" id="A0A9D4UW42"/>
<dbReference type="EMBL" id="JABFUD020000009">
    <property type="protein sequence ID" value="KAI5075103.1"/>
    <property type="molecule type" value="Genomic_DNA"/>
</dbReference>
<evidence type="ECO:0000259" key="2">
    <source>
        <dbReference type="Pfam" id="PF08450"/>
    </source>
</evidence>
<dbReference type="InterPro" id="IPR052988">
    <property type="entry name" value="Oryzine_lactonohydrolase"/>
</dbReference>
<evidence type="ECO:0000256" key="1">
    <source>
        <dbReference type="SAM" id="SignalP"/>
    </source>
</evidence>
<evidence type="ECO:0000313" key="3">
    <source>
        <dbReference type="EMBL" id="KAI5075103.1"/>
    </source>
</evidence>
<accession>A0A9D4UW42</accession>
<keyword evidence="4" id="KW-1185">Reference proteome</keyword>
<sequence>MALFCLLFQILAGSLSWHALVSAQQCLTEMVSDGCGMHANGPICSWEQGLLRKKTTKDYSTCTFVVRHPAFLEILSRESKVELMAEAEAHEGRVCNPDDDCFYFSSSQMHPKPNSQIMKVHLGSGKVESIIRETEVANGMTLGKEGELLVCHQGIRPSGGFIERLNITTLKSSIIADNWLGRRLNSPSDIIVKSDGSIWFTDPNYAWVQIADGFVKPNGLAFSHDEKRLYVTNIGSTIGGEEGKVERGRPHSISVIDVGEDGVTLHNKRLFAAIATMVGPSYKGVGCPDGIKVDNAGRVYVTNPNGVQVISPKGKLLGLIKVPGASNMGFARKDLNMLKILNDKAIYQVGLSARGADLHYASHNKGGKSHPYY</sequence>